<feature type="region of interest" description="Disordered" evidence="1">
    <location>
        <begin position="1"/>
        <end position="26"/>
    </location>
</feature>
<dbReference type="EMBL" id="CAADRP010001841">
    <property type="protein sequence ID" value="VFU54403.1"/>
    <property type="molecule type" value="Genomic_DNA"/>
</dbReference>
<evidence type="ECO:0000313" key="2">
    <source>
        <dbReference type="EMBL" id="VFU54403.1"/>
    </source>
</evidence>
<accession>A0A6N2MLY1</accession>
<sequence length="69" mass="7911">MTKGYGCTRSTHQVPTSHGKPQQRGKMFKIQKHFLRRDLKGRFLGKTLKLGKLVVTSNSGMLFLDLFPY</sequence>
<reference evidence="2" key="1">
    <citation type="submission" date="2019-03" db="EMBL/GenBank/DDBJ databases">
        <authorList>
            <person name="Mank J."/>
            <person name="Almeida P."/>
        </authorList>
    </citation>
    <scope>NUCLEOTIDE SEQUENCE</scope>
    <source>
        <strain evidence="2">78183</strain>
    </source>
</reference>
<evidence type="ECO:0000256" key="1">
    <source>
        <dbReference type="SAM" id="MobiDB-lite"/>
    </source>
</evidence>
<organism evidence="2">
    <name type="scientific">Salix viminalis</name>
    <name type="common">Common osier</name>
    <name type="synonym">Basket willow</name>
    <dbReference type="NCBI Taxonomy" id="40686"/>
    <lineage>
        <taxon>Eukaryota</taxon>
        <taxon>Viridiplantae</taxon>
        <taxon>Streptophyta</taxon>
        <taxon>Embryophyta</taxon>
        <taxon>Tracheophyta</taxon>
        <taxon>Spermatophyta</taxon>
        <taxon>Magnoliopsida</taxon>
        <taxon>eudicotyledons</taxon>
        <taxon>Gunneridae</taxon>
        <taxon>Pentapetalae</taxon>
        <taxon>rosids</taxon>
        <taxon>fabids</taxon>
        <taxon>Malpighiales</taxon>
        <taxon>Salicaceae</taxon>
        <taxon>Saliceae</taxon>
        <taxon>Salix</taxon>
    </lineage>
</organism>
<protein>
    <submittedName>
        <fullName evidence="2">Uncharacterized protein</fullName>
    </submittedName>
</protein>
<gene>
    <name evidence="2" type="ORF">SVIM_LOCUS379942</name>
</gene>
<dbReference type="AlphaFoldDB" id="A0A6N2MLY1"/>
<proteinExistence type="predicted"/>
<feature type="compositionally biased region" description="Polar residues" evidence="1">
    <location>
        <begin position="8"/>
        <end position="20"/>
    </location>
</feature>
<name>A0A6N2MLY1_SALVM</name>